<evidence type="ECO:0000313" key="8">
    <source>
        <dbReference type="Proteomes" id="UP000525078"/>
    </source>
</evidence>
<keyword evidence="2 6" id="KW-0256">Endoplasmic reticulum</keyword>
<keyword evidence="3 6" id="KW-0931">ER-Golgi transport</keyword>
<dbReference type="EMBL" id="JAATIP010000076">
    <property type="protein sequence ID" value="KAF4378064.1"/>
    <property type="molecule type" value="Genomic_DNA"/>
</dbReference>
<dbReference type="SMART" id="SM01399">
    <property type="entry name" value="Sybindin"/>
    <property type="match status" value="1"/>
</dbReference>
<evidence type="ECO:0000256" key="6">
    <source>
        <dbReference type="RuleBase" id="RU366065"/>
    </source>
</evidence>
<sequence length="161" mass="18278">MTIMVIDESPIRDSRAYLRPLILKSILFLSLSESQKKNQTKFEPLRLQWWSVSSFLQPPVISEFSSWLPSFKISGDPPGRVGTSLRALILFILVTHPRTGDLRESLKYICNLYVECVVKIPLYSPGSPIRDKLFNTSLDQYSGTHSIGLQGLRIDHLICEA</sequence>
<dbReference type="AlphaFoldDB" id="A0A7J6G537"/>
<dbReference type="SUPFAM" id="SSF64356">
    <property type="entry name" value="SNARE-like"/>
    <property type="match status" value="1"/>
</dbReference>
<evidence type="ECO:0000256" key="1">
    <source>
        <dbReference type="ARBA" id="ARBA00022448"/>
    </source>
</evidence>
<evidence type="ECO:0000256" key="4">
    <source>
        <dbReference type="ARBA" id="ARBA00023034"/>
    </source>
</evidence>
<keyword evidence="4 6" id="KW-0333">Golgi apparatus</keyword>
<evidence type="ECO:0000256" key="2">
    <source>
        <dbReference type="ARBA" id="ARBA00022824"/>
    </source>
</evidence>
<dbReference type="Pfam" id="PF04099">
    <property type="entry name" value="Sybindin"/>
    <property type="match status" value="1"/>
</dbReference>
<dbReference type="PANTHER" id="PTHR23249">
    <property type="entry name" value="TRAFFICKING PROTEIN PARTICLE COMPLEX SUBUNIT"/>
    <property type="match status" value="1"/>
</dbReference>
<comment type="subcellular location">
    <subcellularLocation>
        <location evidence="6">Endoplasmic reticulum</location>
    </subcellularLocation>
    <subcellularLocation>
        <location evidence="6">Golgi apparatus</location>
        <location evidence="6">cis-Golgi network</location>
    </subcellularLocation>
</comment>
<dbReference type="GO" id="GO:0005783">
    <property type="term" value="C:endoplasmic reticulum"/>
    <property type="evidence" value="ECO:0007669"/>
    <property type="project" value="UniProtKB-SubCell"/>
</dbReference>
<dbReference type="Gene3D" id="3.30.450.70">
    <property type="match status" value="1"/>
</dbReference>
<keyword evidence="1 6" id="KW-0813">Transport</keyword>
<dbReference type="GO" id="GO:0005794">
    <property type="term" value="C:Golgi apparatus"/>
    <property type="evidence" value="ECO:0007669"/>
    <property type="project" value="UniProtKB-SubCell"/>
</dbReference>
<comment type="caution">
    <text evidence="7">The sequence shown here is derived from an EMBL/GenBank/DDBJ whole genome shotgun (WGS) entry which is preliminary data.</text>
</comment>
<dbReference type="Proteomes" id="UP000525078">
    <property type="component" value="Unassembled WGS sequence"/>
</dbReference>
<accession>A0A7J6G537</accession>
<dbReference type="GO" id="GO:0006888">
    <property type="term" value="P:endoplasmic reticulum to Golgi vesicle-mediated transport"/>
    <property type="evidence" value="ECO:0007669"/>
    <property type="project" value="UniProtKB-UniRule"/>
</dbReference>
<dbReference type="PANTHER" id="PTHR23249:SF16">
    <property type="entry name" value="TRAFFICKING PROTEIN PARTICLE COMPLEX SUBUNIT 1"/>
    <property type="match status" value="1"/>
</dbReference>
<comment type="subunit">
    <text evidence="6">Part of the multisubunit transport protein particle (TRAPP) complex.</text>
</comment>
<dbReference type="GO" id="GO:0030008">
    <property type="term" value="C:TRAPP complex"/>
    <property type="evidence" value="ECO:0007669"/>
    <property type="project" value="UniProtKB-UniRule"/>
</dbReference>
<reference evidence="7 8" key="1">
    <citation type="journal article" date="2020" name="bioRxiv">
        <title>Sequence and annotation of 42 cannabis genomes reveals extensive copy number variation in cannabinoid synthesis and pathogen resistance genes.</title>
        <authorList>
            <person name="Mckernan K.J."/>
            <person name="Helbert Y."/>
            <person name="Kane L.T."/>
            <person name="Ebling H."/>
            <person name="Zhang L."/>
            <person name="Liu B."/>
            <person name="Eaton Z."/>
            <person name="Mclaughlin S."/>
            <person name="Kingan S."/>
            <person name="Baybayan P."/>
            <person name="Concepcion G."/>
            <person name="Jordan M."/>
            <person name="Riva A."/>
            <person name="Barbazuk W."/>
            <person name="Harkins T."/>
        </authorList>
    </citation>
    <scope>NUCLEOTIDE SEQUENCE [LARGE SCALE GENOMIC DNA]</scope>
    <source>
        <strain evidence="8">cv. Jamaican Lion 4</strain>
        <tissue evidence="7">Leaf</tissue>
    </source>
</reference>
<evidence type="ECO:0000313" key="7">
    <source>
        <dbReference type="EMBL" id="KAF4378064.1"/>
    </source>
</evidence>
<comment type="similarity">
    <text evidence="5">Belongs to the TRAPP small subunits family. BET5 subfamily.</text>
</comment>
<name>A0A7J6G537_CANSA</name>
<proteinExistence type="inferred from homology"/>
<dbReference type="InterPro" id="IPR007233">
    <property type="entry name" value="TRAPPC"/>
</dbReference>
<gene>
    <name evidence="7" type="ORF">F8388_020700</name>
</gene>
<protein>
    <recommendedName>
        <fullName evidence="6">Trafficking protein particle complex subunit</fullName>
    </recommendedName>
</protein>
<evidence type="ECO:0000256" key="5">
    <source>
        <dbReference type="ARBA" id="ARBA00038167"/>
    </source>
</evidence>
<evidence type="ECO:0000256" key="3">
    <source>
        <dbReference type="ARBA" id="ARBA00022892"/>
    </source>
</evidence>
<dbReference type="InterPro" id="IPR011012">
    <property type="entry name" value="Longin-like_dom_sf"/>
</dbReference>
<organism evidence="7 8">
    <name type="scientific">Cannabis sativa</name>
    <name type="common">Hemp</name>
    <name type="synonym">Marijuana</name>
    <dbReference type="NCBI Taxonomy" id="3483"/>
    <lineage>
        <taxon>Eukaryota</taxon>
        <taxon>Viridiplantae</taxon>
        <taxon>Streptophyta</taxon>
        <taxon>Embryophyta</taxon>
        <taxon>Tracheophyta</taxon>
        <taxon>Spermatophyta</taxon>
        <taxon>Magnoliopsida</taxon>
        <taxon>eudicotyledons</taxon>
        <taxon>Gunneridae</taxon>
        <taxon>Pentapetalae</taxon>
        <taxon>rosids</taxon>
        <taxon>fabids</taxon>
        <taxon>Rosales</taxon>
        <taxon>Cannabaceae</taxon>
        <taxon>Cannabis</taxon>
    </lineage>
</organism>